<dbReference type="GO" id="GO:0003676">
    <property type="term" value="F:nucleic acid binding"/>
    <property type="evidence" value="ECO:0007669"/>
    <property type="project" value="InterPro"/>
</dbReference>
<reference evidence="2 3" key="1">
    <citation type="journal article" date="2019" name="Genome Biol. Evol.">
        <title>Insights into the evolution of the New World diploid cottons (Gossypium, subgenus Houzingenia) based on genome sequencing.</title>
        <authorList>
            <person name="Grover C.E."/>
            <person name="Arick M.A. 2nd"/>
            <person name="Thrash A."/>
            <person name="Conover J.L."/>
            <person name="Sanders W.S."/>
            <person name="Peterson D.G."/>
            <person name="Frelichowski J.E."/>
            <person name="Scheffler J.A."/>
            <person name="Scheffler B.E."/>
            <person name="Wendel J.F."/>
        </authorList>
    </citation>
    <scope>NUCLEOTIDE SEQUENCE [LARGE SCALE GENOMIC DNA]</scope>
    <source>
        <strain evidence="2">185</strain>
        <tissue evidence="2">Leaf</tissue>
    </source>
</reference>
<dbReference type="AlphaFoldDB" id="A0A7J8XXJ6"/>
<dbReference type="InterPro" id="IPR002156">
    <property type="entry name" value="RNaseH_domain"/>
</dbReference>
<gene>
    <name evidence="2" type="ORF">Goari_009604</name>
</gene>
<feature type="domain" description="RNase H type-1" evidence="1">
    <location>
        <begin position="6"/>
        <end position="64"/>
    </location>
</feature>
<dbReference type="Proteomes" id="UP000593577">
    <property type="component" value="Unassembled WGS sequence"/>
</dbReference>
<keyword evidence="3" id="KW-1185">Reference proteome</keyword>
<dbReference type="Pfam" id="PF13456">
    <property type="entry name" value="RVT_3"/>
    <property type="match status" value="1"/>
</dbReference>
<name>A0A7J8XXJ6_GOSAI</name>
<proteinExistence type="predicted"/>
<comment type="caution">
    <text evidence="2">The sequence shown here is derived from an EMBL/GenBank/DDBJ whole genome shotgun (WGS) entry which is preliminary data.</text>
</comment>
<dbReference type="EMBL" id="JABFAA010000009">
    <property type="protein sequence ID" value="MBA0692013.1"/>
    <property type="molecule type" value="Genomic_DNA"/>
</dbReference>
<evidence type="ECO:0000313" key="3">
    <source>
        <dbReference type="Proteomes" id="UP000593577"/>
    </source>
</evidence>
<dbReference type="GO" id="GO:0004523">
    <property type="term" value="F:RNA-DNA hybrid ribonuclease activity"/>
    <property type="evidence" value="ECO:0007669"/>
    <property type="project" value="InterPro"/>
</dbReference>
<accession>A0A7J8XXJ6</accession>
<evidence type="ECO:0000259" key="1">
    <source>
        <dbReference type="Pfam" id="PF13456"/>
    </source>
</evidence>
<organism evidence="2 3">
    <name type="scientific">Gossypium aridum</name>
    <name type="common">American cotton</name>
    <name type="synonym">Erioxylum aridum</name>
    <dbReference type="NCBI Taxonomy" id="34290"/>
    <lineage>
        <taxon>Eukaryota</taxon>
        <taxon>Viridiplantae</taxon>
        <taxon>Streptophyta</taxon>
        <taxon>Embryophyta</taxon>
        <taxon>Tracheophyta</taxon>
        <taxon>Spermatophyta</taxon>
        <taxon>Magnoliopsida</taxon>
        <taxon>eudicotyledons</taxon>
        <taxon>Gunneridae</taxon>
        <taxon>Pentapetalae</taxon>
        <taxon>rosids</taxon>
        <taxon>malvids</taxon>
        <taxon>Malvales</taxon>
        <taxon>Malvaceae</taxon>
        <taxon>Malvoideae</taxon>
        <taxon>Gossypium</taxon>
    </lineage>
</organism>
<evidence type="ECO:0000313" key="2">
    <source>
        <dbReference type="EMBL" id="MBA0692013.1"/>
    </source>
</evidence>
<sequence>METVFATTEGVIWKQNAEWILGYNHYLGSCSIFEVELLGILDGLAIIQISGYKNVLIHTNSLESLKLCRLAVWLVRSQLYKL</sequence>
<protein>
    <recommendedName>
        <fullName evidence="1">RNase H type-1 domain-containing protein</fullName>
    </recommendedName>
</protein>